<dbReference type="Proteomes" id="UP000701698">
    <property type="component" value="Unassembled WGS sequence"/>
</dbReference>
<evidence type="ECO:0000313" key="2">
    <source>
        <dbReference type="Proteomes" id="UP000701698"/>
    </source>
</evidence>
<name>A0A955RPF0_UNCKA</name>
<reference evidence="1" key="2">
    <citation type="journal article" date="2021" name="Microbiome">
        <title>Successional dynamics and alternative stable states in a saline activated sludge microbial community over 9 years.</title>
        <authorList>
            <person name="Wang Y."/>
            <person name="Ye J."/>
            <person name="Ju F."/>
            <person name="Liu L."/>
            <person name="Boyd J.A."/>
            <person name="Deng Y."/>
            <person name="Parks D.H."/>
            <person name="Jiang X."/>
            <person name="Yin X."/>
            <person name="Woodcroft B.J."/>
            <person name="Tyson G.W."/>
            <person name="Hugenholtz P."/>
            <person name="Polz M.F."/>
            <person name="Zhang T."/>
        </authorList>
    </citation>
    <scope>NUCLEOTIDE SEQUENCE</scope>
    <source>
        <strain evidence="1">HKST-UBA01</strain>
    </source>
</reference>
<sequence length="170" mass="19736">MNKQLPKLNAKLRELTGATASKIQFEQTQCSIELTFRMEEEPEQGWLAGMIDKITSLLYFDRDWMVVDEQFYVRKELKLKLRARIPFNPAVIRVFIFPDDEIPDATFVAQCVGGHPDLNTGRPFYIRYVEFEAKDLTEYWQIMFQTRDYAHVVTASAPEGADIYASIVLD</sequence>
<comment type="caution">
    <text evidence="1">The sequence shown here is derived from an EMBL/GenBank/DDBJ whole genome shotgun (WGS) entry which is preliminary data.</text>
</comment>
<dbReference type="EMBL" id="JAGQKX010000039">
    <property type="protein sequence ID" value="MCA9390159.1"/>
    <property type="molecule type" value="Genomic_DNA"/>
</dbReference>
<dbReference type="AlphaFoldDB" id="A0A955RPF0"/>
<reference evidence="1" key="1">
    <citation type="submission" date="2020-04" db="EMBL/GenBank/DDBJ databases">
        <authorList>
            <person name="Zhang T."/>
        </authorList>
    </citation>
    <scope>NUCLEOTIDE SEQUENCE</scope>
    <source>
        <strain evidence="1">HKST-UBA01</strain>
    </source>
</reference>
<organism evidence="1 2">
    <name type="scientific">candidate division WWE3 bacterium</name>
    <dbReference type="NCBI Taxonomy" id="2053526"/>
    <lineage>
        <taxon>Bacteria</taxon>
        <taxon>Katanobacteria</taxon>
    </lineage>
</organism>
<evidence type="ECO:0000313" key="1">
    <source>
        <dbReference type="EMBL" id="MCA9390159.1"/>
    </source>
</evidence>
<protein>
    <submittedName>
        <fullName evidence="1">Uncharacterized protein</fullName>
    </submittedName>
</protein>
<accession>A0A955RPF0</accession>
<proteinExistence type="predicted"/>
<gene>
    <name evidence="1" type="ORF">KC571_02040</name>
</gene>